<dbReference type="Pfam" id="PF00149">
    <property type="entry name" value="Metallophos"/>
    <property type="match status" value="1"/>
</dbReference>
<keyword evidence="2" id="KW-0378">Hydrolase</keyword>
<evidence type="ECO:0000256" key="3">
    <source>
        <dbReference type="SAM" id="Phobius"/>
    </source>
</evidence>
<gene>
    <name evidence="5" type="ORF">LKE05_03390</name>
</gene>
<dbReference type="PANTHER" id="PTHR31302:SF31">
    <property type="entry name" value="PHOSPHODIESTERASE YAEI"/>
    <property type="match status" value="1"/>
</dbReference>
<dbReference type="InterPro" id="IPR029052">
    <property type="entry name" value="Metallo-depent_PP-like"/>
</dbReference>
<reference evidence="5 6" key="1">
    <citation type="submission" date="2021-10" db="EMBL/GenBank/DDBJ databases">
        <title>Anaerobic single-cell dispensing facilitates the cultivation of human gut bacteria.</title>
        <authorList>
            <person name="Afrizal A."/>
        </authorList>
    </citation>
    <scope>NUCLEOTIDE SEQUENCE [LARGE SCALE GENOMIC DNA]</scope>
    <source>
        <strain evidence="5 6">CLA-AA-H232</strain>
    </source>
</reference>
<keyword evidence="3" id="KW-0472">Membrane</keyword>
<name>A0AAE3J8Y0_9FIRM</name>
<dbReference type="Proteomes" id="UP001198242">
    <property type="component" value="Unassembled WGS sequence"/>
</dbReference>
<protein>
    <submittedName>
        <fullName evidence="5">Metallophosphoesterase</fullName>
    </submittedName>
</protein>
<dbReference type="PANTHER" id="PTHR31302">
    <property type="entry name" value="TRANSMEMBRANE PROTEIN WITH METALLOPHOSPHOESTERASE DOMAIN-RELATED"/>
    <property type="match status" value="1"/>
</dbReference>
<keyword evidence="6" id="KW-1185">Reference proteome</keyword>
<keyword evidence="3" id="KW-0812">Transmembrane</keyword>
<dbReference type="InterPro" id="IPR051158">
    <property type="entry name" value="Metallophosphoesterase_sf"/>
</dbReference>
<dbReference type="SUPFAM" id="SSF56300">
    <property type="entry name" value="Metallo-dependent phosphatases"/>
    <property type="match status" value="1"/>
</dbReference>
<evidence type="ECO:0000313" key="5">
    <source>
        <dbReference type="EMBL" id="MCC2209841.1"/>
    </source>
</evidence>
<dbReference type="GO" id="GO:0009245">
    <property type="term" value="P:lipid A biosynthetic process"/>
    <property type="evidence" value="ECO:0007669"/>
    <property type="project" value="TreeGrafter"/>
</dbReference>
<dbReference type="RefSeq" id="WP_308455933.1">
    <property type="nucleotide sequence ID" value="NZ_JAJEQM010000003.1"/>
</dbReference>
<feature type="domain" description="Calcineurin-like phosphoesterase" evidence="4">
    <location>
        <begin position="63"/>
        <end position="231"/>
    </location>
</feature>
<dbReference type="GO" id="GO:0046872">
    <property type="term" value="F:metal ion binding"/>
    <property type="evidence" value="ECO:0007669"/>
    <property type="project" value="UniProtKB-KW"/>
</dbReference>
<dbReference type="GO" id="GO:0008758">
    <property type="term" value="F:UDP-2,3-diacylglucosamine hydrolase activity"/>
    <property type="evidence" value="ECO:0007669"/>
    <property type="project" value="TreeGrafter"/>
</dbReference>
<dbReference type="AlphaFoldDB" id="A0AAE3J8Y0"/>
<evidence type="ECO:0000313" key="6">
    <source>
        <dbReference type="Proteomes" id="UP001198242"/>
    </source>
</evidence>
<evidence type="ECO:0000256" key="2">
    <source>
        <dbReference type="ARBA" id="ARBA00022801"/>
    </source>
</evidence>
<dbReference type="InterPro" id="IPR004843">
    <property type="entry name" value="Calcineurin-like_PHP"/>
</dbReference>
<dbReference type="Gene3D" id="3.60.21.10">
    <property type="match status" value="1"/>
</dbReference>
<accession>A0AAE3J8Y0</accession>
<proteinExistence type="predicted"/>
<dbReference type="GO" id="GO:0016020">
    <property type="term" value="C:membrane"/>
    <property type="evidence" value="ECO:0007669"/>
    <property type="project" value="GOC"/>
</dbReference>
<comment type="caution">
    <text evidence="5">The sequence shown here is derived from an EMBL/GenBank/DDBJ whole genome shotgun (WGS) entry which is preliminary data.</text>
</comment>
<sequence>MAESEQTQVIQPKKKMGFGKKLIIILAVIVAFLGVCSLMIVHQNNQLEKKFYQVKSNKVVDNIRIVALADLHLKGFGKDNEKLVAEVKNLSPDIVAIVGDMNLESQPDNYSSVISLCKQLNEIAPVYYCLGNHEIDAMLFKNSNIYKDIKAEGIKIFNNETETVNIGGTAIDIIGLTQNPTEFDEYGKDFFEKAMSADDNFKLLLTHYPEYFLGKLNDYDIDLAITGHAHGGQVRLPFIGGLYAADQGLFPKLCDGYHEDGNSKFIVSRGLGKSGIVPRINNKPEIVIADISWY</sequence>
<feature type="transmembrane region" description="Helical" evidence="3">
    <location>
        <begin position="22"/>
        <end position="41"/>
    </location>
</feature>
<evidence type="ECO:0000256" key="1">
    <source>
        <dbReference type="ARBA" id="ARBA00022723"/>
    </source>
</evidence>
<keyword evidence="1" id="KW-0479">Metal-binding</keyword>
<dbReference type="EMBL" id="JAJEQM010000003">
    <property type="protein sequence ID" value="MCC2209841.1"/>
    <property type="molecule type" value="Genomic_DNA"/>
</dbReference>
<keyword evidence="3" id="KW-1133">Transmembrane helix</keyword>
<organism evidence="5 6">
    <name type="scientific">Hominilimicola fabiformis</name>
    <dbReference type="NCBI Taxonomy" id="2885356"/>
    <lineage>
        <taxon>Bacteria</taxon>
        <taxon>Bacillati</taxon>
        <taxon>Bacillota</taxon>
        <taxon>Clostridia</taxon>
        <taxon>Eubacteriales</taxon>
        <taxon>Oscillospiraceae</taxon>
        <taxon>Hominilimicola</taxon>
    </lineage>
</organism>
<evidence type="ECO:0000259" key="4">
    <source>
        <dbReference type="Pfam" id="PF00149"/>
    </source>
</evidence>